<dbReference type="GeneID" id="42906092"/>
<dbReference type="RefSeq" id="YP_009722367.1">
    <property type="nucleotide sequence ID" value="NC_045397.1"/>
</dbReference>
<dbReference type="InterPro" id="IPR027434">
    <property type="entry name" value="Homing_endonucl"/>
</dbReference>
<reference evidence="1" key="1">
    <citation type="submission" date="2019-02" db="EMBL/GenBank/DDBJ databases">
        <title>The largest mitochondrial genome of Morchella importuna (272.2 kb) among fungi reservoir of numerous mitochondrial ORFs, repeatitive sequences and nuclear genome horizontal transfer.</title>
        <authorList>
            <person name="Liu W."/>
            <person name="Bian Y."/>
        </authorList>
    </citation>
    <scope>NUCLEOTIDE SEQUENCE</scope>
</reference>
<dbReference type="Gene3D" id="3.10.28.10">
    <property type="entry name" value="Homing endonucleases"/>
    <property type="match status" value="1"/>
</dbReference>
<organism evidence="1">
    <name type="scientific">Morchella importuna</name>
    <dbReference type="NCBI Taxonomy" id="1174673"/>
    <lineage>
        <taxon>Eukaryota</taxon>
        <taxon>Fungi</taxon>
        <taxon>Dikarya</taxon>
        <taxon>Ascomycota</taxon>
        <taxon>Pezizomycotina</taxon>
        <taxon>Pezizomycetes</taxon>
        <taxon>Pezizales</taxon>
        <taxon>Morchellaceae</taxon>
        <taxon>Morchella</taxon>
    </lineage>
</organism>
<keyword evidence="1" id="KW-0496">Mitochondrion</keyword>
<protein>
    <recommendedName>
        <fullName evidence="2">Homing endonuclease LAGLIDADG domain-containing protein</fullName>
    </recommendedName>
</protein>
<gene>
    <name evidence="1" type="primary">orf162</name>
</gene>
<proteinExistence type="predicted"/>
<sequence length="162" mass="18361">MVFKCKRAKLRGSPKALVTKVIKETRWAALLMTRGKVISLEIDERKMGDRGSKSAYAVKEQRVDGSSASGKDAVRCTLVAGKPVFGRKENFLHHNHQTTFLYVKRNKFHSSAELLVPITIQLPKINLHPYYVTGLADGESSFMVFITKDNEFKTGWQVRTEF</sequence>
<dbReference type="AlphaFoldDB" id="A0A650AGC6"/>
<evidence type="ECO:0008006" key="2">
    <source>
        <dbReference type="Google" id="ProtNLM"/>
    </source>
</evidence>
<name>A0A650AGC6_9PEZI</name>
<dbReference type="SUPFAM" id="SSF55608">
    <property type="entry name" value="Homing endonucleases"/>
    <property type="match status" value="1"/>
</dbReference>
<evidence type="ECO:0000313" key="1">
    <source>
        <dbReference type="EMBL" id="QGN66769.1"/>
    </source>
</evidence>
<accession>A0A650AGC6</accession>
<dbReference type="EMBL" id="MK527108">
    <property type="protein sequence ID" value="QGN66769.1"/>
    <property type="molecule type" value="Genomic_DNA"/>
</dbReference>
<geneLocation type="mitochondrion" evidence="1"/>